<protein>
    <submittedName>
        <fullName evidence="1">Uncharacterized protein</fullName>
    </submittedName>
</protein>
<evidence type="ECO:0000313" key="1">
    <source>
        <dbReference type="EMBL" id="KAF4385063.1"/>
    </source>
</evidence>
<name>A0A7J6GQ79_CANSA</name>
<proteinExistence type="predicted"/>
<organism evidence="1 2">
    <name type="scientific">Cannabis sativa</name>
    <name type="common">Hemp</name>
    <name type="synonym">Marijuana</name>
    <dbReference type="NCBI Taxonomy" id="3483"/>
    <lineage>
        <taxon>Eukaryota</taxon>
        <taxon>Viridiplantae</taxon>
        <taxon>Streptophyta</taxon>
        <taxon>Embryophyta</taxon>
        <taxon>Tracheophyta</taxon>
        <taxon>Spermatophyta</taxon>
        <taxon>Magnoliopsida</taxon>
        <taxon>eudicotyledons</taxon>
        <taxon>Gunneridae</taxon>
        <taxon>Pentapetalae</taxon>
        <taxon>rosids</taxon>
        <taxon>fabids</taxon>
        <taxon>Rosales</taxon>
        <taxon>Cannabaceae</taxon>
        <taxon>Cannabis</taxon>
    </lineage>
</organism>
<dbReference type="AlphaFoldDB" id="A0A7J6GQ79"/>
<comment type="caution">
    <text evidence="1">The sequence shown here is derived from an EMBL/GenBank/DDBJ whole genome shotgun (WGS) entry which is preliminary data.</text>
</comment>
<keyword evidence="2" id="KW-1185">Reference proteome</keyword>
<dbReference type="Proteomes" id="UP000583929">
    <property type="component" value="Unassembled WGS sequence"/>
</dbReference>
<gene>
    <name evidence="1" type="ORF">G4B88_017864</name>
</gene>
<sequence length="61" mass="6238">MTITSSLSQRTSMSTTSIWMVAPLSTSLPAKATLTSSSSCSAAEPILTLEIDGGAPCVCFP</sequence>
<dbReference type="EMBL" id="JAATIQ010000088">
    <property type="protein sequence ID" value="KAF4385063.1"/>
    <property type="molecule type" value="Genomic_DNA"/>
</dbReference>
<evidence type="ECO:0000313" key="2">
    <source>
        <dbReference type="Proteomes" id="UP000583929"/>
    </source>
</evidence>
<accession>A0A7J6GQ79</accession>
<reference evidence="1 2" key="1">
    <citation type="journal article" date="2020" name="bioRxiv">
        <title>Sequence and annotation of 42 cannabis genomes reveals extensive copy number variation in cannabinoid synthesis and pathogen resistance genes.</title>
        <authorList>
            <person name="Mckernan K.J."/>
            <person name="Helbert Y."/>
            <person name="Kane L.T."/>
            <person name="Ebling H."/>
            <person name="Zhang L."/>
            <person name="Liu B."/>
            <person name="Eaton Z."/>
            <person name="Mclaughlin S."/>
            <person name="Kingan S."/>
            <person name="Baybayan P."/>
            <person name="Concepcion G."/>
            <person name="Jordan M."/>
            <person name="Riva A."/>
            <person name="Barbazuk W."/>
            <person name="Harkins T."/>
        </authorList>
    </citation>
    <scope>NUCLEOTIDE SEQUENCE [LARGE SCALE GENOMIC DNA]</scope>
    <source>
        <strain evidence="2">cv. Jamaican Lion 4</strain>
        <tissue evidence="1">Leaf</tissue>
    </source>
</reference>